<keyword evidence="3" id="KW-1133">Transmembrane helix</keyword>
<dbReference type="SUPFAM" id="SSF49503">
    <property type="entry name" value="Cupredoxins"/>
    <property type="match status" value="1"/>
</dbReference>
<name>A0A7J3VUM6_CALS0</name>
<keyword evidence="2" id="KW-0186">Copper</keyword>
<feature type="transmembrane region" description="Helical" evidence="3">
    <location>
        <begin position="26"/>
        <end position="47"/>
    </location>
</feature>
<evidence type="ECO:0000313" key="5">
    <source>
        <dbReference type="EMBL" id="HHM44667.1"/>
    </source>
</evidence>
<reference evidence="5" key="1">
    <citation type="journal article" date="2020" name="mSystems">
        <title>Genome- and Community-Level Interaction Insights into Carbon Utilization and Element Cycling Functions of Hydrothermarchaeota in Hydrothermal Sediment.</title>
        <authorList>
            <person name="Zhou Z."/>
            <person name="Liu Y."/>
            <person name="Xu W."/>
            <person name="Pan J."/>
            <person name="Luo Z.H."/>
            <person name="Li M."/>
        </authorList>
    </citation>
    <scope>NUCLEOTIDE SEQUENCE [LARGE SCALE GENOMIC DNA]</scope>
    <source>
        <strain evidence="5">SpSt-1074</strain>
    </source>
</reference>
<protein>
    <recommendedName>
        <fullName evidence="4">Blue (type 1) copper domain-containing protein</fullName>
    </recommendedName>
</protein>
<evidence type="ECO:0000256" key="3">
    <source>
        <dbReference type="SAM" id="Phobius"/>
    </source>
</evidence>
<dbReference type="PANTHER" id="PTHR36507:SF1">
    <property type="entry name" value="BLL1555 PROTEIN"/>
    <property type="match status" value="1"/>
</dbReference>
<proteinExistence type="predicted"/>
<gene>
    <name evidence="5" type="ORF">ENM31_05170</name>
</gene>
<dbReference type="GO" id="GO:0005507">
    <property type="term" value="F:copper ion binding"/>
    <property type="evidence" value="ECO:0007669"/>
    <property type="project" value="InterPro"/>
</dbReference>
<keyword evidence="1" id="KW-0479">Metal-binding</keyword>
<dbReference type="EMBL" id="DRXH01000178">
    <property type="protein sequence ID" value="HHM44667.1"/>
    <property type="molecule type" value="Genomic_DNA"/>
</dbReference>
<feature type="domain" description="Blue (type 1) copper" evidence="4">
    <location>
        <begin position="144"/>
        <end position="217"/>
    </location>
</feature>
<evidence type="ECO:0000256" key="2">
    <source>
        <dbReference type="ARBA" id="ARBA00023008"/>
    </source>
</evidence>
<feature type="transmembrane region" description="Helical" evidence="3">
    <location>
        <begin position="54"/>
        <end position="74"/>
    </location>
</feature>
<dbReference type="AlphaFoldDB" id="A0A7J3VUM6"/>
<dbReference type="InterPro" id="IPR008972">
    <property type="entry name" value="Cupredoxin"/>
</dbReference>
<dbReference type="PANTHER" id="PTHR36507">
    <property type="entry name" value="BLL1555 PROTEIN"/>
    <property type="match status" value="1"/>
</dbReference>
<dbReference type="GO" id="GO:0009055">
    <property type="term" value="F:electron transfer activity"/>
    <property type="evidence" value="ECO:0007669"/>
    <property type="project" value="InterPro"/>
</dbReference>
<sequence length="227" mass="24090">MTGWIDSGYSIKAGCVSFWYMDDTVLAVSVLLIVMGVAGIFIPFSGISETMRPLAEFSGFMLALGIIMLPIGLFRGGLPQLSSGKTYVLTSLGIGLVSFVLVSAALQVGPFTKIEEVGATGPTPFNVTVIILPGSFDPSATETYSPASVRVLAGYNSTVIWINAETVNVGHTVTSDQGLFDSGLFGTNERWVFTFARAGIYPYHCTPHPWMVGTVTVFEGPMPGAEA</sequence>
<feature type="transmembrane region" description="Helical" evidence="3">
    <location>
        <begin position="86"/>
        <end position="106"/>
    </location>
</feature>
<dbReference type="InterPro" id="IPR052721">
    <property type="entry name" value="ET_Amicyanin"/>
</dbReference>
<dbReference type="Pfam" id="PF00127">
    <property type="entry name" value="Copper-bind"/>
    <property type="match status" value="1"/>
</dbReference>
<dbReference type="InterPro" id="IPR000923">
    <property type="entry name" value="BlueCu_1"/>
</dbReference>
<evidence type="ECO:0000259" key="4">
    <source>
        <dbReference type="Pfam" id="PF00127"/>
    </source>
</evidence>
<dbReference type="Gene3D" id="2.60.40.420">
    <property type="entry name" value="Cupredoxins - blue copper proteins"/>
    <property type="match status" value="1"/>
</dbReference>
<accession>A0A7J3VUM6</accession>
<organism evidence="5">
    <name type="scientific">Caldiarchaeum subterraneum</name>
    <dbReference type="NCBI Taxonomy" id="311458"/>
    <lineage>
        <taxon>Archaea</taxon>
        <taxon>Nitrososphaerota</taxon>
        <taxon>Candidatus Caldarchaeales</taxon>
        <taxon>Candidatus Caldarchaeaceae</taxon>
        <taxon>Candidatus Caldarchaeum</taxon>
    </lineage>
</organism>
<evidence type="ECO:0000256" key="1">
    <source>
        <dbReference type="ARBA" id="ARBA00022723"/>
    </source>
</evidence>
<keyword evidence="3" id="KW-0472">Membrane</keyword>
<keyword evidence="3" id="KW-0812">Transmembrane</keyword>
<comment type="caution">
    <text evidence="5">The sequence shown here is derived from an EMBL/GenBank/DDBJ whole genome shotgun (WGS) entry which is preliminary data.</text>
</comment>